<comment type="caution">
    <text evidence="1">The sequence shown here is derived from an EMBL/GenBank/DDBJ whole genome shotgun (WGS) entry which is preliminary data.</text>
</comment>
<name>A0ACC3DE85_9PEZI</name>
<accession>A0ACC3DE85</accession>
<feature type="non-terminal residue" evidence="1">
    <location>
        <position position="116"/>
    </location>
</feature>
<gene>
    <name evidence="1" type="primary">VPS27</name>
    <name evidence="1" type="ORF">LTS18_002191</name>
</gene>
<dbReference type="Proteomes" id="UP001186974">
    <property type="component" value="Unassembled WGS sequence"/>
</dbReference>
<keyword evidence="2" id="KW-1185">Reference proteome</keyword>
<evidence type="ECO:0000313" key="2">
    <source>
        <dbReference type="Proteomes" id="UP001186974"/>
    </source>
</evidence>
<evidence type="ECO:0000313" key="1">
    <source>
        <dbReference type="EMBL" id="KAK3065959.1"/>
    </source>
</evidence>
<dbReference type="EMBL" id="JAWDJW010006097">
    <property type="protein sequence ID" value="KAK3065959.1"/>
    <property type="molecule type" value="Genomic_DNA"/>
</dbReference>
<sequence>MRSLKKRISNRNPNVQIATLNLTDTCVKNGGAHFMKEIASREFIDNLTSLLNASGPAAVNDDVKQKILELIQSWAVASEGRADLSYINEVYKTLQREGHRFPPRQDIASSMFDSSA</sequence>
<organism evidence="1 2">
    <name type="scientific">Coniosporium uncinatum</name>
    <dbReference type="NCBI Taxonomy" id="93489"/>
    <lineage>
        <taxon>Eukaryota</taxon>
        <taxon>Fungi</taxon>
        <taxon>Dikarya</taxon>
        <taxon>Ascomycota</taxon>
        <taxon>Pezizomycotina</taxon>
        <taxon>Dothideomycetes</taxon>
        <taxon>Dothideomycetes incertae sedis</taxon>
        <taxon>Coniosporium</taxon>
    </lineage>
</organism>
<reference evidence="1" key="1">
    <citation type="submission" date="2024-09" db="EMBL/GenBank/DDBJ databases">
        <title>Black Yeasts Isolated from many extreme environments.</title>
        <authorList>
            <person name="Coleine C."/>
            <person name="Stajich J.E."/>
            <person name="Selbmann L."/>
        </authorList>
    </citation>
    <scope>NUCLEOTIDE SEQUENCE</scope>
    <source>
        <strain evidence="1">CCFEE 5737</strain>
    </source>
</reference>
<protein>
    <submittedName>
        <fullName evidence="1">Vacuolar protein-sorting-associated protein 27</fullName>
    </submittedName>
</protein>
<proteinExistence type="predicted"/>